<dbReference type="InterPro" id="IPR017972">
    <property type="entry name" value="Cyt_P450_CS"/>
</dbReference>
<organism evidence="10 11">
    <name type="scientific">Batillaria attramentaria</name>
    <dbReference type="NCBI Taxonomy" id="370345"/>
    <lineage>
        <taxon>Eukaryota</taxon>
        <taxon>Metazoa</taxon>
        <taxon>Spiralia</taxon>
        <taxon>Lophotrochozoa</taxon>
        <taxon>Mollusca</taxon>
        <taxon>Gastropoda</taxon>
        <taxon>Caenogastropoda</taxon>
        <taxon>Sorbeoconcha</taxon>
        <taxon>Cerithioidea</taxon>
        <taxon>Batillariidae</taxon>
        <taxon>Batillaria</taxon>
    </lineage>
</organism>
<dbReference type="Proteomes" id="UP001519460">
    <property type="component" value="Unassembled WGS sequence"/>
</dbReference>
<keyword evidence="9" id="KW-0472">Membrane</keyword>
<evidence type="ECO:0000313" key="10">
    <source>
        <dbReference type="EMBL" id="KAK7500078.1"/>
    </source>
</evidence>
<dbReference type="PRINTS" id="PR00385">
    <property type="entry name" value="P450"/>
</dbReference>
<keyword evidence="7 8" id="KW-0349">Heme</keyword>
<keyword evidence="6 8" id="KW-0503">Monooxygenase</keyword>
<dbReference type="SUPFAM" id="SSF48264">
    <property type="entry name" value="Cytochrome P450"/>
    <property type="match status" value="1"/>
</dbReference>
<dbReference type="Gene3D" id="1.10.630.10">
    <property type="entry name" value="Cytochrome P450"/>
    <property type="match status" value="1"/>
</dbReference>
<feature type="transmembrane region" description="Helical" evidence="9">
    <location>
        <begin position="7"/>
        <end position="26"/>
    </location>
</feature>
<accession>A0ABD0LKW9</accession>
<dbReference type="PRINTS" id="PR00463">
    <property type="entry name" value="EP450I"/>
</dbReference>
<dbReference type="PANTHER" id="PTHR24300:SF403">
    <property type="entry name" value="CYTOCHROME P450 306A1"/>
    <property type="match status" value="1"/>
</dbReference>
<keyword evidence="5 7" id="KW-0408">Iron</keyword>
<feature type="binding site" description="axial binding residue" evidence="7">
    <location>
        <position position="428"/>
    </location>
    <ligand>
        <name>heme</name>
        <dbReference type="ChEBI" id="CHEBI:30413"/>
    </ligand>
    <ligandPart>
        <name>Fe</name>
        <dbReference type="ChEBI" id="CHEBI:18248"/>
    </ligandPart>
</feature>
<dbReference type="InterPro" id="IPR001128">
    <property type="entry name" value="Cyt_P450"/>
</dbReference>
<evidence type="ECO:0008006" key="12">
    <source>
        <dbReference type="Google" id="ProtNLM"/>
    </source>
</evidence>
<gene>
    <name evidence="10" type="ORF">BaRGS_00008625</name>
</gene>
<keyword evidence="9" id="KW-1133">Transmembrane helix</keyword>
<evidence type="ECO:0000256" key="4">
    <source>
        <dbReference type="ARBA" id="ARBA00023002"/>
    </source>
</evidence>
<dbReference type="InterPro" id="IPR002401">
    <property type="entry name" value="Cyt_P450_E_grp-I"/>
</dbReference>
<dbReference type="Pfam" id="PF00067">
    <property type="entry name" value="p450"/>
    <property type="match status" value="1"/>
</dbReference>
<evidence type="ECO:0000256" key="2">
    <source>
        <dbReference type="ARBA" id="ARBA00010617"/>
    </source>
</evidence>
<dbReference type="GO" id="GO:0046872">
    <property type="term" value="F:metal ion binding"/>
    <property type="evidence" value="ECO:0007669"/>
    <property type="project" value="UniProtKB-KW"/>
</dbReference>
<dbReference type="PROSITE" id="PS00086">
    <property type="entry name" value="CYTOCHROME_P450"/>
    <property type="match status" value="1"/>
</dbReference>
<evidence type="ECO:0000256" key="1">
    <source>
        <dbReference type="ARBA" id="ARBA00001971"/>
    </source>
</evidence>
<name>A0ABD0LKW9_9CAEN</name>
<evidence type="ECO:0000256" key="8">
    <source>
        <dbReference type="RuleBase" id="RU000461"/>
    </source>
</evidence>
<proteinExistence type="inferred from homology"/>
<protein>
    <recommendedName>
        <fullName evidence="12">Cytochrome P450</fullName>
    </recommendedName>
</protein>
<evidence type="ECO:0000313" key="11">
    <source>
        <dbReference type="Proteomes" id="UP001519460"/>
    </source>
</evidence>
<evidence type="ECO:0000256" key="9">
    <source>
        <dbReference type="SAM" id="Phobius"/>
    </source>
</evidence>
<comment type="cofactor">
    <cofactor evidence="1 7">
        <name>heme</name>
        <dbReference type="ChEBI" id="CHEBI:30413"/>
    </cofactor>
</comment>
<evidence type="ECO:0000256" key="5">
    <source>
        <dbReference type="ARBA" id="ARBA00023004"/>
    </source>
</evidence>
<dbReference type="FunFam" id="1.10.630.10:FF:000036">
    <property type="entry name" value="CYtochrome P450 family"/>
    <property type="match status" value="1"/>
</dbReference>
<keyword evidence="9" id="KW-0812">Transmembrane</keyword>
<dbReference type="PANTHER" id="PTHR24300">
    <property type="entry name" value="CYTOCHROME P450 508A4-RELATED"/>
    <property type="match status" value="1"/>
</dbReference>
<keyword evidence="11" id="KW-1185">Reference proteome</keyword>
<keyword evidence="3 7" id="KW-0479">Metal-binding</keyword>
<dbReference type="InterPro" id="IPR036396">
    <property type="entry name" value="Cyt_P450_sf"/>
</dbReference>
<evidence type="ECO:0000256" key="7">
    <source>
        <dbReference type="PIRSR" id="PIRSR602401-1"/>
    </source>
</evidence>
<sequence>MAIIAILLEPASLLLTTVLILCLWWMSTRRPPGLPPGPGPALPLLGHLHLLDKDPRPKFREWRRQYGDVFSLYMGGRLVVVLNGYHVIKEALVKHADAFSDRPNTFAFEICRDRGITGTSGVKFKEQRKVSLEILRHLGMGKNVLAERIQEEVAQYIKALHSHQGQPVDLREMTKASISNNICSILFGRRFEYDDPEFTRYLAMVADTLKSASGTALLNFFPWLKHLPGDLFNFKKVLSMTHLIETTFLRPQLDNHILNHTNGNTSDFIHAYIVEIQKRRDSGQATSVDEDNLQQLIRDFFFAGTETTATAICWALVYILHRPEVQDKCYKEIQRVVGTENAPSMLHKQKLAYVEATVMEHGLACDVNFQGHVLPKDTMVLPFLESVLHDSELWENPLSFRPERFIGPDGKLTKPDEFIPFSTGRRLCVGESLARMELFLYLATMIQHFRFLPPEDGQLPSLEGVLGLTHSPKPFHIRAVPRTQTLKL</sequence>
<keyword evidence="4 8" id="KW-0560">Oxidoreductase</keyword>
<comment type="similarity">
    <text evidence="2 8">Belongs to the cytochrome P450 family.</text>
</comment>
<dbReference type="AlphaFoldDB" id="A0ABD0LKW9"/>
<reference evidence="10 11" key="1">
    <citation type="journal article" date="2023" name="Sci. Data">
        <title>Genome assembly of the Korean intertidal mud-creeper Batillaria attramentaria.</title>
        <authorList>
            <person name="Patra A.K."/>
            <person name="Ho P.T."/>
            <person name="Jun S."/>
            <person name="Lee S.J."/>
            <person name="Kim Y."/>
            <person name="Won Y.J."/>
        </authorList>
    </citation>
    <scope>NUCLEOTIDE SEQUENCE [LARGE SCALE GENOMIC DNA]</scope>
    <source>
        <strain evidence="10">Wonlab-2016</strain>
    </source>
</reference>
<evidence type="ECO:0000256" key="6">
    <source>
        <dbReference type="ARBA" id="ARBA00023033"/>
    </source>
</evidence>
<dbReference type="EMBL" id="JACVVK020000039">
    <property type="protein sequence ID" value="KAK7500078.1"/>
    <property type="molecule type" value="Genomic_DNA"/>
</dbReference>
<dbReference type="GO" id="GO:0004497">
    <property type="term" value="F:monooxygenase activity"/>
    <property type="evidence" value="ECO:0007669"/>
    <property type="project" value="UniProtKB-KW"/>
</dbReference>
<dbReference type="InterPro" id="IPR050182">
    <property type="entry name" value="Cytochrome_P450_fam2"/>
</dbReference>
<evidence type="ECO:0000256" key="3">
    <source>
        <dbReference type="ARBA" id="ARBA00022723"/>
    </source>
</evidence>
<comment type="caution">
    <text evidence="10">The sequence shown here is derived from an EMBL/GenBank/DDBJ whole genome shotgun (WGS) entry which is preliminary data.</text>
</comment>